<sequence>MAAEDDRPAKLRRLSRLRAELPFMHCNAMAQFLASVKRDGIPELGSRRQDIRDARELMVGENTPCGKLHQNMIVGQHAVEICSPAAMRWYCSALPAMQPLRQRALELPRPWHIIIYGGEIGAGNALAHVQNRKSWGIYWTIAEFGPQDAWFQLATMRAKTANDIQPRGLTMLLDAILAQFWPDQGHNFSAGISLRLRPDGATELIQMDLGIYMQPLQRSPHIRDIVASDTTGVAVHHSEPDASRLQPMTAPLLDAICNRLIEGVNVMNKGEFQELERRLGWNWDPHLPERVRKLKPLETVMFDWMHCIFVNGTYNILVFQMFRRLKGYWARADAYFQDWSFPGCHSISPDTCAIFGEKRVRSHVDSKHFKCTASEGWLATLQRLQSDRLAEDQTDDSRDRRRTFVEAWVQQVDSNAIVYRAWSPKLFEKSGGKRSVSVLAVVTEETSKTLRAGSGKDGKFCWIAHLGDATAQAAEDKAAPIVWFKSGTDLPAALAVMDTLDGQRGLVPAPQRLGVRVAAEHHEAASLRIVGSLAAPGRQKSYNVRGAPLELDGEALQTALAKQPFGWEVTFDRMFETRVGRGPSSQLQFCCVVRAAAPPPKPHVRLGTHLCAIAEVIKPSKGQSRGSADPKSAEPPADDLMGGGAAELPEAEAAGTAAPAEAALAKAASPASQRVAAAAMQVNPAAMEMLRGLVTEEVAKQVRAASAAAQASADAAAAAATAATAAATQCQSDLAALQANMVTPAALSDSLASNNKTLMDGPRAMLAQNQQQGG</sequence>
<reference evidence="2" key="1">
    <citation type="submission" date="2023-10" db="EMBL/GenBank/DDBJ databases">
        <authorList>
            <person name="Chen Y."/>
            <person name="Shah S."/>
            <person name="Dougan E. K."/>
            <person name="Thang M."/>
            <person name="Chan C."/>
        </authorList>
    </citation>
    <scope>NUCLEOTIDE SEQUENCE [LARGE SCALE GENOMIC DNA]</scope>
</reference>
<keyword evidence="3" id="KW-1185">Reference proteome</keyword>
<dbReference type="Proteomes" id="UP001189429">
    <property type="component" value="Unassembled WGS sequence"/>
</dbReference>
<dbReference type="EMBL" id="CAUYUJ010001969">
    <property type="protein sequence ID" value="CAK0798539.1"/>
    <property type="molecule type" value="Genomic_DNA"/>
</dbReference>
<evidence type="ECO:0000313" key="3">
    <source>
        <dbReference type="Proteomes" id="UP001189429"/>
    </source>
</evidence>
<evidence type="ECO:0000256" key="1">
    <source>
        <dbReference type="SAM" id="MobiDB-lite"/>
    </source>
</evidence>
<comment type="caution">
    <text evidence="2">The sequence shown here is derived from an EMBL/GenBank/DDBJ whole genome shotgun (WGS) entry which is preliminary data.</text>
</comment>
<gene>
    <name evidence="2" type="ORF">PCOR1329_LOCUS7261</name>
</gene>
<feature type="region of interest" description="Disordered" evidence="1">
    <location>
        <begin position="621"/>
        <end position="644"/>
    </location>
</feature>
<feature type="non-terminal residue" evidence="2">
    <location>
        <position position="774"/>
    </location>
</feature>
<protein>
    <submittedName>
        <fullName evidence="2">Uncharacterized protein</fullName>
    </submittedName>
</protein>
<proteinExistence type="predicted"/>
<evidence type="ECO:0000313" key="2">
    <source>
        <dbReference type="EMBL" id="CAK0798539.1"/>
    </source>
</evidence>
<organism evidence="2 3">
    <name type="scientific">Prorocentrum cordatum</name>
    <dbReference type="NCBI Taxonomy" id="2364126"/>
    <lineage>
        <taxon>Eukaryota</taxon>
        <taxon>Sar</taxon>
        <taxon>Alveolata</taxon>
        <taxon>Dinophyceae</taxon>
        <taxon>Prorocentrales</taxon>
        <taxon>Prorocentraceae</taxon>
        <taxon>Prorocentrum</taxon>
    </lineage>
</organism>
<accession>A0ABN9PYX9</accession>
<name>A0ABN9PYX9_9DINO</name>